<evidence type="ECO:0000313" key="2">
    <source>
        <dbReference type="Proteomes" id="UP000187406"/>
    </source>
</evidence>
<evidence type="ECO:0000313" key="1">
    <source>
        <dbReference type="EMBL" id="GAV88704.1"/>
    </source>
</evidence>
<keyword evidence="2" id="KW-1185">Reference proteome</keyword>
<comment type="caution">
    <text evidence="1">The sequence shown here is derived from an EMBL/GenBank/DDBJ whole genome shotgun (WGS) entry which is preliminary data.</text>
</comment>
<accession>A0A1Q3D8C1</accession>
<proteinExistence type="predicted"/>
<dbReference type="Proteomes" id="UP000187406">
    <property type="component" value="Unassembled WGS sequence"/>
</dbReference>
<organism evidence="1 2">
    <name type="scientific">Cephalotus follicularis</name>
    <name type="common">Albany pitcher plant</name>
    <dbReference type="NCBI Taxonomy" id="3775"/>
    <lineage>
        <taxon>Eukaryota</taxon>
        <taxon>Viridiplantae</taxon>
        <taxon>Streptophyta</taxon>
        <taxon>Embryophyta</taxon>
        <taxon>Tracheophyta</taxon>
        <taxon>Spermatophyta</taxon>
        <taxon>Magnoliopsida</taxon>
        <taxon>eudicotyledons</taxon>
        <taxon>Gunneridae</taxon>
        <taxon>Pentapetalae</taxon>
        <taxon>rosids</taxon>
        <taxon>fabids</taxon>
        <taxon>Oxalidales</taxon>
        <taxon>Cephalotaceae</taxon>
        <taxon>Cephalotus</taxon>
    </lineage>
</organism>
<dbReference type="EMBL" id="BDDD01005039">
    <property type="protein sequence ID" value="GAV88704.1"/>
    <property type="molecule type" value="Genomic_DNA"/>
</dbReference>
<dbReference type="AlphaFoldDB" id="A0A1Q3D8C1"/>
<name>A0A1Q3D8C1_CEPFO</name>
<sequence length="162" mass="17440">METSTSLGSVDESKESRETVLAMSSSAVKSSMLKTLFDTSSKGEGDSNIEAINVGKEVPEQPVDKSCALAQFLKKLRFDDARPVTIEVLLTLNGATEEVVGVHGGFESAEALLKMLQKFGDFSSGCKVGLRIKCPTLSALGLYVHHMYSTPLDSMTYEIILA</sequence>
<gene>
    <name evidence="1" type="ORF">CFOL_v3_32126</name>
</gene>
<protein>
    <submittedName>
        <fullName evidence="1">Uncharacterized protein</fullName>
    </submittedName>
</protein>
<dbReference type="InParanoid" id="A0A1Q3D8C1"/>
<reference evidence="2" key="1">
    <citation type="submission" date="2016-04" db="EMBL/GenBank/DDBJ databases">
        <title>Cephalotus genome sequencing.</title>
        <authorList>
            <person name="Fukushima K."/>
            <person name="Hasebe M."/>
            <person name="Fang X."/>
        </authorList>
    </citation>
    <scope>NUCLEOTIDE SEQUENCE [LARGE SCALE GENOMIC DNA]</scope>
    <source>
        <strain evidence="2">cv. St1</strain>
    </source>
</reference>